<dbReference type="GO" id="GO:0005634">
    <property type="term" value="C:nucleus"/>
    <property type="evidence" value="ECO:0007669"/>
    <property type="project" value="TreeGrafter"/>
</dbReference>
<keyword evidence="1" id="KW-0175">Coiled coil</keyword>
<evidence type="ECO:0000313" key="4">
    <source>
        <dbReference type="Proteomes" id="UP001150538"/>
    </source>
</evidence>
<feature type="region of interest" description="Disordered" evidence="2">
    <location>
        <begin position="1"/>
        <end position="31"/>
    </location>
</feature>
<dbReference type="Proteomes" id="UP001150538">
    <property type="component" value="Unassembled WGS sequence"/>
</dbReference>
<dbReference type="PANTHER" id="PTHR38406">
    <property type="entry name" value="TRANSCRIPTIONAL REPRESSOR OPI1"/>
    <property type="match status" value="1"/>
</dbReference>
<organism evidence="3 4">
    <name type="scientific">Mycoemilia scoparia</name>
    <dbReference type="NCBI Taxonomy" id="417184"/>
    <lineage>
        <taxon>Eukaryota</taxon>
        <taxon>Fungi</taxon>
        <taxon>Fungi incertae sedis</taxon>
        <taxon>Zoopagomycota</taxon>
        <taxon>Kickxellomycotina</taxon>
        <taxon>Kickxellomycetes</taxon>
        <taxon>Kickxellales</taxon>
        <taxon>Kickxellaceae</taxon>
        <taxon>Mycoemilia</taxon>
    </lineage>
</organism>
<dbReference type="EMBL" id="JANBPU010000006">
    <property type="protein sequence ID" value="KAJ1921198.1"/>
    <property type="molecule type" value="Genomic_DNA"/>
</dbReference>
<accession>A0A9W8DW70</accession>
<dbReference type="InterPro" id="IPR013927">
    <property type="entry name" value="TF_Opi1_Ccg-8"/>
</dbReference>
<dbReference type="PANTHER" id="PTHR38406:SF1">
    <property type="entry name" value="TRANSCRIPTIONAL REPRESSOR OPI1"/>
    <property type="match status" value="1"/>
</dbReference>
<sequence>MSHNDAESEASFVTAENSKVSSPTTNRQGYMSISEIVNNDTGNTNNNTTQATADDILAAETLKQLRMSSGNQNTKEQPGQSEFISRVSSIPLVNTALSMYDRGKQSSTVVRTLDTGVKSVCGPIANRISVDGLDRFACRQLDRLGYKAQEQSAVDGEMPSTSGIRKRTKAQAEAEYESQNSIVAKPNEGSHDNANKGHGPPPSRWQQLVVGAQHYVQTFSEEGLTRLKYCLDWLTYATASLNQHMNDLQAFLATLKDAAFVAAGIGGQGPQAQESYAMVAQDAQVSQANGGNHSHQSNGHRPSISPNMQHTIRNIEEAAQRIARVRREAANTVKQAIKVLTQYAGSVLPGEARQQVRNLILNLPTRWSSVDAALSRASSMASSPAPTALDADSQFYKSPQTGPTPDVANIELDARRAYNFTNESYHMLDNVRRIFFNLHTNAERWIGSYINTNNQQEQHMTLVEMGTRVREMDTATLPPSDSPNCQGASETTNKRNRTQKSHAD</sequence>
<dbReference type="GO" id="GO:0003714">
    <property type="term" value="F:transcription corepressor activity"/>
    <property type="evidence" value="ECO:0007669"/>
    <property type="project" value="InterPro"/>
</dbReference>
<dbReference type="OrthoDB" id="2441642at2759"/>
<name>A0A9W8DW70_9FUNG</name>
<proteinExistence type="predicted"/>
<feature type="region of interest" description="Disordered" evidence="2">
    <location>
        <begin position="474"/>
        <end position="504"/>
    </location>
</feature>
<keyword evidence="4" id="KW-1185">Reference proteome</keyword>
<reference evidence="3" key="1">
    <citation type="submission" date="2022-07" db="EMBL/GenBank/DDBJ databases">
        <title>Phylogenomic reconstructions and comparative analyses of Kickxellomycotina fungi.</title>
        <authorList>
            <person name="Reynolds N.K."/>
            <person name="Stajich J.E."/>
            <person name="Barry K."/>
            <person name="Grigoriev I.V."/>
            <person name="Crous P."/>
            <person name="Smith M.E."/>
        </authorList>
    </citation>
    <scope>NUCLEOTIDE SEQUENCE</scope>
    <source>
        <strain evidence="3">NBRC 100468</strain>
    </source>
</reference>
<evidence type="ECO:0000313" key="3">
    <source>
        <dbReference type="EMBL" id="KAJ1921198.1"/>
    </source>
</evidence>
<feature type="coiled-coil region" evidence="1">
    <location>
        <begin position="308"/>
        <end position="335"/>
    </location>
</feature>
<dbReference type="GO" id="GO:0030968">
    <property type="term" value="P:endoplasmic reticulum unfolded protein response"/>
    <property type="evidence" value="ECO:0007669"/>
    <property type="project" value="TreeGrafter"/>
</dbReference>
<dbReference type="Pfam" id="PF08618">
    <property type="entry name" value="Opi1"/>
    <property type="match status" value="2"/>
</dbReference>
<comment type="caution">
    <text evidence="3">The sequence shown here is derived from an EMBL/GenBank/DDBJ whole genome shotgun (WGS) entry which is preliminary data.</text>
</comment>
<gene>
    <name evidence="3" type="primary">OPI1</name>
    <name evidence="3" type="ORF">H4219_000797</name>
</gene>
<feature type="compositionally biased region" description="Polar residues" evidence="2">
    <location>
        <begin position="477"/>
        <end position="491"/>
    </location>
</feature>
<dbReference type="GO" id="GO:0005783">
    <property type="term" value="C:endoplasmic reticulum"/>
    <property type="evidence" value="ECO:0007669"/>
    <property type="project" value="TreeGrafter"/>
</dbReference>
<protein>
    <submittedName>
        <fullName evidence="3">Transcriptional regulator opi1</fullName>
    </submittedName>
</protein>
<feature type="region of interest" description="Disordered" evidence="2">
    <location>
        <begin position="171"/>
        <end position="204"/>
    </location>
</feature>
<feature type="compositionally biased region" description="Basic residues" evidence="2">
    <location>
        <begin position="494"/>
        <end position="504"/>
    </location>
</feature>
<dbReference type="GO" id="GO:0006357">
    <property type="term" value="P:regulation of transcription by RNA polymerase II"/>
    <property type="evidence" value="ECO:0007669"/>
    <property type="project" value="TreeGrafter"/>
</dbReference>
<dbReference type="AlphaFoldDB" id="A0A9W8DW70"/>
<dbReference type="GO" id="GO:0008654">
    <property type="term" value="P:phospholipid biosynthetic process"/>
    <property type="evidence" value="ECO:0007669"/>
    <property type="project" value="TreeGrafter"/>
</dbReference>
<evidence type="ECO:0000256" key="1">
    <source>
        <dbReference type="SAM" id="Coils"/>
    </source>
</evidence>
<feature type="compositionally biased region" description="Polar residues" evidence="2">
    <location>
        <begin position="14"/>
        <end position="31"/>
    </location>
</feature>
<feature type="region of interest" description="Disordered" evidence="2">
    <location>
        <begin position="285"/>
        <end position="307"/>
    </location>
</feature>
<evidence type="ECO:0000256" key="2">
    <source>
        <dbReference type="SAM" id="MobiDB-lite"/>
    </source>
</evidence>